<accession>A0A1Y3VEU5</accession>
<dbReference type="InterPro" id="IPR001296">
    <property type="entry name" value="Glyco_trans_1"/>
</dbReference>
<gene>
    <name evidence="3" type="ORF">B5G17_03865</name>
</gene>
<protein>
    <submittedName>
        <fullName evidence="3">Glycosyl transferase</fullName>
    </submittedName>
</protein>
<dbReference type="Pfam" id="PF09314">
    <property type="entry name" value="DUF1972"/>
    <property type="match status" value="1"/>
</dbReference>
<dbReference type="Pfam" id="PF00534">
    <property type="entry name" value="Glycos_transf_1"/>
    <property type="match status" value="1"/>
</dbReference>
<feature type="domain" description="Glycosyl transferase family 1" evidence="1">
    <location>
        <begin position="188"/>
        <end position="308"/>
    </location>
</feature>
<dbReference type="GO" id="GO:0016757">
    <property type="term" value="F:glycosyltransferase activity"/>
    <property type="evidence" value="ECO:0007669"/>
    <property type="project" value="InterPro"/>
</dbReference>
<feature type="domain" description="DUF1972" evidence="2">
    <location>
        <begin position="1"/>
        <end position="174"/>
    </location>
</feature>
<keyword evidence="3" id="KW-0808">Transferase</keyword>
<dbReference type="RefSeq" id="WP_087332132.1">
    <property type="nucleotide sequence ID" value="NZ_NFHS01000002.1"/>
</dbReference>
<evidence type="ECO:0000259" key="2">
    <source>
        <dbReference type="Pfam" id="PF09314"/>
    </source>
</evidence>
<evidence type="ECO:0000313" key="4">
    <source>
        <dbReference type="Proteomes" id="UP000196329"/>
    </source>
</evidence>
<dbReference type="Gene3D" id="3.40.50.2000">
    <property type="entry name" value="Glycogen Phosphorylase B"/>
    <property type="match status" value="2"/>
</dbReference>
<dbReference type="PANTHER" id="PTHR46401">
    <property type="entry name" value="GLYCOSYLTRANSFERASE WBBK-RELATED"/>
    <property type="match status" value="1"/>
</dbReference>
<organism evidence="3 4">
    <name type="scientific">Bacteroides uniformis</name>
    <dbReference type="NCBI Taxonomy" id="820"/>
    <lineage>
        <taxon>Bacteria</taxon>
        <taxon>Pseudomonadati</taxon>
        <taxon>Bacteroidota</taxon>
        <taxon>Bacteroidia</taxon>
        <taxon>Bacteroidales</taxon>
        <taxon>Bacteroidaceae</taxon>
        <taxon>Bacteroides</taxon>
    </lineage>
</organism>
<reference evidence="4" key="1">
    <citation type="submission" date="2017-04" db="EMBL/GenBank/DDBJ databases">
        <title>Function of individual gut microbiota members based on whole genome sequencing of pure cultures obtained from chicken caecum.</title>
        <authorList>
            <person name="Medvecky M."/>
            <person name="Cejkova D."/>
            <person name="Polansky O."/>
            <person name="Karasova D."/>
            <person name="Kubasova T."/>
            <person name="Cizek A."/>
            <person name="Rychlik I."/>
        </authorList>
    </citation>
    <scope>NUCLEOTIDE SEQUENCE [LARGE SCALE GENOMIC DNA]</scope>
    <source>
        <strain evidence="4">An67</strain>
    </source>
</reference>
<evidence type="ECO:0000259" key="1">
    <source>
        <dbReference type="Pfam" id="PF00534"/>
    </source>
</evidence>
<sequence length="358" mass="40774">MKQVAIVGIQGVPAKYGGFETLVENIIGENCSPDIRYTVFCSSKDYAERRDSYKGVGLKYIPLFHANGAQSTPYDILSMLSTLKGYDTVVILGVSGCIFLPVFRLLYRKKLVINIDGLEHRRAKWGGFTKWFLRTSEAMAVRYADVVVADNKGIQDYVNVTYRKPSVLIAYGGDHVLREVSAERQEEILKEYGLTSGTYSISVCRIEPENNSHVILEAFADMPGKQLVFIGNWNRSEYSRSLRDKYGGKKNIILPDSIYDLDVLYTLRNHCKQYIHGHSAGGTNPSLVEAMHFGKPILAYDVVYNRETTEGKAHYFKTKEDIVRFLLLKEGKDGHSMAEIAQRRYRWKLIAKQYEELY</sequence>
<name>A0A1Y3VEU5_BACUN</name>
<dbReference type="Proteomes" id="UP000196329">
    <property type="component" value="Unassembled WGS sequence"/>
</dbReference>
<dbReference type="PANTHER" id="PTHR46401:SF8">
    <property type="entry name" value="BLL6006 PROTEIN"/>
    <property type="match status" value="1"/>
</dbReference>
<comment type="caution">
    <text evidence="3">The sequence shown here is derived from an EMBL/GenBank/DDBJ whole genome shotgun (WGS) entry which is preliminary data.</text>
</comment>
<dbReference type="InterPro" id="IPR015393">
    <property type="entry name" value="DUF1972"/>
</dbReference>
<dbReference type="EMBL" id="NFHS01000002">
    <property type="protein sequence ID" value="OUN56080.1"/>
    <property type="molecule type" value="Genomic_DNA"/>
</dbReference>
<dbReference type="SUPFAM" id="SSF53756">
    <property type="entry name" value="UDP-Glycosyltransferase/glycogen phosphorylase"/>
    <property type="match status" value="1"/>
</dbReference>
<dbReference type="AlphaFoldDB" id="A0A1Y3VEU5"/>
<proteinExistence type="predicted"/>
<evidence type="ECO:0000313" key="3">
    <source>
        <dbReference type="EMBL" id="OUN56080.1"/>
    </source>
</evidence>